<dbReference type="STRING" id="35608.A0A2U1M5W0"/>
<dbReference type="PANTHER" id="PTHR23189">
    <property type="entry name" value="RNA RECOGNITION MOTIF-CONTAINING"/>
    <property type="match status" value="1"/>
</dbReference>
<dbReference type="EMBL" id="PKPP01006404">
    <property type="protein sequence ID" value="PWA56617.1"/>
    <property type="molecule type" value="Genomic_DNA"/>
</dbReference>
<comment type="caution">
    <text evidence="3">The sequence shown here is derived from an EMBL/GenBank/DDBJ whole genome shotgun (WGS) entry which is preliminary data.</text>
</comment>
<keyword evidence="4" id="KW-1185">Reference proteome</keyword>
<evidence type="ECO:0000256" key="1">
    <source>
        <dbReference type="ARBA" id="ARBA00022884"/>
    </source>
</evidence>
<dbReference type="GO" id="GO:0003723">
    <property type="term" value="F:RNA binding"/>
    <property type="evidence" value="ECO:0007669"/>
    <property type="project" value="UniProtKB-KW"/>
</dbReference>
<proteinExistence type="predicted"/>
<dbReference type="AlphaFoldDB" id="A0A2U1M5W0"/>
<evidence type="ECO:0000313" key="3">
    <source>
        <dbReference type="EMBL" id="PWA56617.1"/>
    </source>
</evidence>
<reference evidence="3 4" key="1">
    <citation type="journal article" date="2018" name="Mol. Plant">
        <title>The genome of Artemisia annua provides insight into the evolution of Asteraceae family and artemisinin biosynthesis.</title>
        <authorList>
            <person name="Shen Q."/>
            <person name="Zhang L."/>
            <person name="Liao Z."/>
            <person name="Wang S."/>
            <person name="Yan T."/>
            <person name="Shi P."/>
            <person name="Liu M."/>
            <person name="Fu X."/>
            <person name="Pan Q."/>
            <person name="Wang Y."/>
            <person name="Lv Z."/>
            <person name="Lu X."/>
            <person name="Zhang F."/>
            <person name="Jiang W."/>
            <person name="Ma Y."/>
            <person name="Chen M."/>
            <person name="Hao X."/>
            <person name="Li L."/>
            <person name="Tang Y."/>
            <person name="Lv G."/>
            <person name="Zhou Y."/>
            <person name="Sun X."/>
            <person name="Brodelius P.E."/>
            <person name="Rose J.K.C."/>
            <person name="Tang K."/>
        </authorList>
    </citation>
    <scope>NUCLEOTIDE SEQUENCE [LARGE SCALE GENOMIC DNA]</scope>
    <source>
        <strain evidence="4">cv. Huhao1</strain>
        <tissue evidence="3">Leaf</tissue>
    </source>
</reference>
<accession>A0A2U1M5W0</accession>
<evidence type="ECO:0000313" key="4">
    <source>
        <dbReference type="Proteomes" id="UP000245207"/>
    </source>
</evidence>
<protein>
    <recommendedName>
        <fullName evidence="2">Mei2-like C-terminal RNA recognition motif domain-containing protein</fullName>
    </recommendedName>
</protein>
<evidence type="ECO:0000259" key="2">
    <source>
        <dbReference type="Pfam" id="PF04059"/>
    </source>
</evidence>
<organism evidence="3 4">
    <name type="scientific">Artemisia annua</name>
    <name type="common">Sweet wormwood</name>
    <dbReference type="NCBI Taxonomy" id="35608"/>
    <lineage>
        <taxon>Eukaryota</taxon>
        <taxon>Viridiplantae</taxon>
        <taxon>Streptophyta</taxon>
        <taxon>Embryophyta</taxon>
        <taxon>Tracheophyta</taxon>
        <taxon>Spermatophyta</taxon>
        <taxon>Magnoliopsida</taxon>
        <taxon>eudicotyledons</taxon>
        <taxon>Gunneridae</taxon>
        <taxon>Pentapetalae</taxon>
        <taxon>asterids</taxon>
        <taxon>campanulids</taxon>
        <taxon>Asterales</taxon>
        <taxon>Asteraceae</taxon>
        <taxon>Asteroideae</taxon>
        <taxon>Anthemideae</taxon>
        <taxon>Artemisiinae</taxon>
        <taxon>Artemisia</taxon>
    </lineage>
</organism>
<gene>
    <name evidence="3" type="ORF">CTI12_AA414160</name>
</gene>
<name>A0A2U1M5W0_ARTAN</name>
<dbReference type="Pfam" id="PF04059">
    <property type="entry name" value="RRM_2"/>
    <property type="match status" value="1"/>
</dbReference>
<sequence>MRDSPVTTTTVATVFSRETTTSIFTPPPSHRRLNSKMSYSICMMRRHHHRRHCLLSCNHRINLHAATVTPLPVKRDSFTKAMSSMIFFRNDVTMEMVNMHEKQIFMDGKNLVAIIFEPGSAGVLCRTIEAFNGKWETLNSEKVASIAYARIQGKATLIANFQNSSLMNEDKCCLPILIHTDGPMAGDQVYKQNPLSLLRSTFWFCLGELVFCFR</sequence>
<keyword evidence="1" id="KW-0694">RNA-binding</keyword>
<dbReference type="OrthoDB" id="417481at2759"/>
<dbReference type="InterPro" id="IPR007201">
    <property type="entry name" value="Mei2-like_Rrm_C"/>
</dbReference>
<feature type="domain" description="Mei2-like C-terminal RNA recognition motif" evidence="2">
    <location>
        <begin position="127"/>
        <end position="162"/>
    </location>
</feature>
<dbReference type="Proteomes" id="UP000245207">
    <property type="component" value="Unassembled WGS sequence"/>
</dbReference>